<name>A0A1I7XRS8_HETBA</name>
<evidence type="ECO:0000256" key="1">
    <source>
        <dbReference type="SAM" id="MobiDB-lite"/>
    </source>
</evidence>
<dbReference type="Gene3D" id="3.40.30.10">
    <property type="entry name" value="Glutaredoxin"/>
    <property type="match status" value="1"/>
</dbReference>
<dbReference type="PANTHER" id="PTHR46295:SF4">
    <property type="entry name" value="ENDOPLASMIC RETICULUM RESIDENT PROTEIN 44.2"/>
    <property type="match status" value="1"/>
</dbReference>
<dbReference type="InterPro" id="IPR052643">
    <property type="entry name" value="ERP44"/>
</dbReference>
<sequence>MYNFVMDLHSGKLHKEFHETLDQKMLDLAKFKAENGITDEDLDDNREGDAKMPAIRPEDTTPPPSVFKQLKPSEKRYSLLQKTEL</sequence>
<dbReference type="Proteomes" id="UP000095283">
    <property type="component" value="Unplaced"/>
</dbReference>
<dbReference type="PANTHER" id="PTHR46295">
    <property type="entry name" value="ENDOPLASMIC RETICULUM RESIDENT PROTEIN 44"/>
    <property type="match status" value="1"/>
</dbReference>
<evidence type="ECO:0000313" key="3">
    <source>
        <dbReference type="WBParaSite" id="Hba_20231"/>
    </source>
</evidence>
<keyword evidence="2" id="KW-1185">Reference proteome</keyword>
<dbReference type="GO" id="GO:0006457">
    <property type="term" value="P:protein folding"/>
    <property type="evidence" value="ECO:0007669"/>
    <property type="project" value="TreeGrafter"/>
</dbReference>
<dbReference type="GO" id="GO:0005793">
    <property type="term" value="C:endoplasmic reticulum-Golgi intermediate compartment"/>
    <property type="evidence" value="ECO:0007669"/>
    <property type="project" value="TreeGrafter"/>
</dbReference>
<evidence type="ECO:0000313" key="2">
    <source>
        <dbReference type="Proteomes" id="UP000095283"/>
    </source>
</evidence>
<feature type="region of interest" description="Disordered" evidence="1">
    <location>
        <begin position="36"/>
        <end position="85"/>
    </location>
</feature>
<accession>A0A1I7XRS8</accession>
<proteinExistence type="predicted"/>
<feature type="compositionally biased region" description="Basic and acidic residues" evidence="1">
    <location>
        <begin position="71"/>
        <end position="85"/>
    </location>
</feature>
<reference evidence="3" key="1">
    <citation type="submission" date="2016-11" db="UniProtKB">
        <authorList>
            <consortium name="WormBaseParasite"/>
        </authorList>
    </citation>
    <scope>IDENTIFICATION</scope>
</reference>
<dbReference type="GO" id="GO:0005789">
    <property type="term" value="C:endoplasmic reticulum membrane"/>
    <property type="evidence" value="ECO:0007669"/>
    <property type="project" value="TreeGrafter"/>
</dbReference>
<dbReference type="WBParaSite" id="Hba_20231">
    <property type="protein sequence ID" value="Hba_20231"/>
    <property type="gene ID" value="Hba_20231"/>
</dbReference>
<dbReference type="AlphaFoldDB" id="A0A1I7XRS8"/>
<protein>
    <submittedName>
        <fullName evidence="3">Zinc finger, CCHC-type</fullName>
    </submittedName>
</protein>
<organism evidence="2 3">
    <name type="scientific">Heterorhabditis bacteriophora</name>
    <name type="common">Entomopathogenic nematode worm</name>
    <dbReference type="NCBI Taxonomy" id="37862"/>
    <lineage>
        <taxon>Eukaryota</taxon>
        <taxon>Metazoa</taxon>
        <taxon>Ecdysozoa</taxon>
        <taxon>Nematoda</taxon>
        <taxon>Chromadorea</taxon>
        <taxon>Rhabditida</taxon>
        <taxon>Rhabditina</taxon>
        <taxon>Rhabditomorpha</taxon>
        <taxon>Strongyloidea</taxon>
        <taxon>Heterorhabditidae</taxon>
        <taxon>Heterorhabditis</taxon>
    </lineage>
</organism>
<dbReference type="GO" id="GO:0003756">
    <property type="term" value="F:protein disulfide isomerase activity"/>
    <property type="evidence" value="ECO:0007669"/>
    <property type="project" value="TreeGrafter"/>
</dbReference>